<dbReference type="STRING" id="1802579.A2310_00015"/>
<gene>
    <name evidence="2" type="ORF">A2310_00015</name>
</gene>
<dbReference type="AlphaFoldDB" id="A0A1F4SX82"/>
<dbReference type="Proteomes" id="UP000178417">
    <property type="component" value="Unassembled WGS sequence"/>
</dbReference>
<dbReference type="EMBL" id="MEUB01000004">
    <property type="protein sequence ID" value="OGC25040.1"/>
    <property type="molecule type" value="Genomic_DNA"/>
</dbReference>
<dbReference type="InterPro" id="IPR009061">
    <property type="entry name" value="DNA-bd_dom_put_sf"/>
</dbReference>
<sequence>MLVMEKEQKIYNITELAEQLKVTRQAIYKWIEKGWIKPKRDYKNYPVFTEDSVEEIIKWKNKIK</sequence>
<organism evidence="2 3">
    <name type="scientific">candidate division WOR-1 bacterium RIFOXYB2_FULL_37_13</name>
    <dbReference type="NCBI Taxonomy" id="1802579"/>
    <lineage>
        <taxon>Bacteria</taxon>
        <taxon>Bacillati</taxon>
        <taxon>Saganbacteria</taxon>
    </lineage>
</organism>
<evidence type="ECO:0000259" key="1">
    <source>
        <dbReference type="Pfam" id="PF13411"/>
    </source>
</evidence>
<dbReference type="SUPFAM" id="SSF46955">
    <property type="entry name" value="Putative DNA-binding domain"/>
    <property type="match status" value="1"/>
</dbReference>
<reference evidence="2 3" key="1">
    <citation type="journal article" date="2016" name="Nat. Commun.">
        <title>Thousands of microbial genomes shed light on interconnected biogeochemical processes in an aquifer system.</title>
        <authorList>
            <person name="Anantharaman K."/>
            <person name="Brown C.T."/>
            <person name="Hug L.A."/>
            <person name="Sharon I."/>
            <person name="Castelle C.J."/>
            <person name="Probst A.J."/>
            <person name="Thomas B.C."/>
            <person name="Singh A."/>
            <person name="Wilkins M.J."/>
            <person name="Karaoz U."/>
            <person name="Brodie E.L."/>
            <person name="Williams K.H."/>
            <person name="Hubbard S.S."/>
            <person name="Banfield J.F."/>
        </authorList>
    </citation>
    <scope>NUCLEOTIDE SEQUENCE [LARGE SCALE GENOMIC DNA]</scope>
</reference>
<accession>A0A1F4SX82</accession>
<name>A0A1F4SX82_UNCSA</name>
<dbReference type="GO" id="GO:0003677">
    <property type="term" value="F:DNA binding"/>
    <property type="evidence" value="ECO:0007669"/>
    <property type="project" value="InterPro"/>
</dbReference>
<evidence type="ECO:0000313" key="3">
    <source>
        <dbReference type="Proteomes" id="UP000178417"/>
    </source>
</evidence>
<dbReference type="Pfam" id="PF13411">
    <property type="entry name" value="MerR_1"/>
    <property type="match status" value="1"/>
</dbReference>
<proteinExistence type="predicted"/>
<comment type="caution">
    <text evidence="2">The sequence shown here is derived from an EMBL/GenBank/DDBJ whole genome shotgun (WGS) entry which is preliminary data.</text>
</comment>
<dbReference type="Gene3D" id="1.10.1660.10">
    <property type="match status" value="1"/>
</dbReference>
<dbReference type="GO" id="GO:0006355">
    <property type="term" value="P:regulation of DNA-templated transcription"/>
    <property type="evidence" value="ECO:0007669"/>
    <property type="project" value="InterPro"/>
</dbReference>
<dbReference type="InterPro" id="IPR000551">
    <property type="entry name" value="MerR-type_HTH_dom"/>
</dbReference>
<protein>
    <recommendedName>
        <fullName evidence="1">HTH merR-type domain-containing protein</fullName>
    </recommendedName>
</protein>
<evidence type="ECO:0000313" key="2">
    <source>
        <dbReference type="EMBL" id="OGC25040.1"/>
    </source>
</evidence>
<feature type="domain" description="HTH merR-type" evidence="1">
    <location>
        <begin position="11"/>
        <end position="56"/>
    </location>
</feature>